<feature type="binding site" evidence="5">
    <location>
        <position position="364"/>
    </location>
    <ligand>
        <name>substrate</name>
    </ligand>
</feature>
<dbReference type="GO" id="GO:0008836">
    <property type="term" value="F:diaminopimelate decarboxylase activity"/>
    <property type="evidence" value="ECO:0007669"/>
    <property type="project" value="UniProtKB-UniRule"/>
</dbReference>
<comment type="caution">
    <text evidence="10">The sequence shown here is derived from an EMBL/GenBank/DDBJ whole genome shotgun (WGS) entry which is preliminary data.</text>
</comment>
<dbReference type="Proteomes" id="UP000051249">
    <property type="component" value="Unassembled WGS sequence"/>
</dbReference>
<protein>
    <recommendedName>
        <fullName evidence="5 6">Diaminopimelate decarboxylase</fullName>
        <shortName evidence="5">DAP decarboxylase</shortName>
        <shortName evidence="5">DAPDC</shortName>
        <ecNumber evidence="5 6">4.1.1.20</ecNumber>
    </recommendedName>
</protein>
<feature type="binding site" evidence="5">
    <location>
        <position position="336"/>
    </location>
    <ligand>
        <name>substrate</name>
    </ligand>
</feature>
<dbReference type="InterPro" id="IPR022644">
    <property type="entry name" value="De-COase2_N"/>
</dbReference>
<dbReference type="InterPro" id="IPR002986">
    <property type="entry name" value="DAP_deCOOHase_LysA"/>
</dbReference>
<feature type="binding site" evidence="5">
    <location>
        <position position="392"/>
    </location>
    <ligand>
        <name>pyridoxal 5'-phosphate</name>
        <dbReference type="ChEBI" id="CHEBI:597326"/>
    </ligand>
</feature>
<feature type="modified residue" description="N6-(pyridoxal phosphate)lysine" evidence="5 7">
    <location>
        <position position="68"/>
    </location>
</feature>
<evidence type="ECO:0000256" key="6">
    <source>
        <dbReference type="NCBIfam" id="TIGR01048"/>
    </source>
</evidence>
<dbReference type="GO" id="GO:0009089">
    <property type="term" value="P:lysine biosynthetic process via diaminopimelate"/>
    <property type="evidence" value="ECO:0007669"/>
    <property type="project" value="UniProtKB-UniRule"/>
</dbReference>
<dbReference type="PANTHER" id="PTHR43727">
    <property type="entry name" value="DIAMINOPIMELATE DECARBOXYLASE"/>
    <property type="match status" value="1"/>
</dbReference>
<sequence length="453" mass="50582">MIMSANLDIETNAEDQLTIGGIEATKLVQQYGTPLNVYDVARIRSQIRKFKKVFEEEQTEYEVSYASKAFSSIAIFQVMSQENMHIDVVSGGELYTALQAHFPASQISFHGNNKSREELSMALENHVGTIIVDNFHELELLQSLLEEQPTTVNIILRVAPGVSAHTHEYDQTGQIDSKFGFDIDSGQADQAFEIVNQNSNLNLIGIHGHIGSQIFESEGFDLEVERLMQLLVHWKKRYDFVSEVLNVGGGFGIQYVGTDNPPAPEELVRQIIQNVRQAAEQNHLPLPAIWIEPGRSLVGPAGYSLYTIGSRKDIPNYQPYVSVDGGMGDNIRPALYQADYSGVVANKVHAPVVENVRISGKYCESGDILIKNQPLPETKPGDIFAILATGAYGYSMASNYNRNPRPAVVFVENDRAQIVIKRETFQDLVNLDSEYFINIGGNYDKENDRTRNY</sequence>
<dbReference type="SUPFAM" id="SSF50621">
    <property type="entry name" value="Alanine racemase C-terminal domain-like"/>
    <property type="match status" value="1"/>
</dbReference>
<dbReference type="GO" id="GO:0030170">
    <property type="term" value="F:pyridoxal phosphate binding"/>
    <property type="evidence" value="ECO:0007669"/>
    <property type="project" value="UniProtKB-UniRule"/>
</dbReference>
<dbReference type="InterPro" id="IPR029066">
    <property type="entry name" value="PLP-binding_barrel"/>
</dbReference>
<dbReference type="AlphaFoldDB" id="A0A0R2N857"/>
<dbReference type="PRINTS" id="PR01181">
    <property type="entry name" value="DAPDCRBXLASE"/>
</dbReference>
<dbReference type="Gene3D" id="3.20.20.10">
    <property type="entry name" value="Alanine racemase"/>
    <property type="match status" value="1"/>
</dbReference>
<comment type="function">
    <text evidence="5">Specifically catalyzes the decarboxylation of meso-diaminopimelate (meso-DAP) to L-lysine.</text>
</comment>
<evidence type="ECO:0000256" key="5">
    <source>
        <dbReference type="HAMAP-Rule" id="MF_02120"/>
    </source>
</evidence>
<evidence type="ECO:0000259" key="9">
    <source>
        <dbReference type="Pfam" id="PF02784"/>
    </source>
</evidence>
<keyword evidence="3 5" id="KW-0663">Pyridoxal phosphate</keyword>
<dbReference type="PANTHER" id="PTHR43727:SF2">
    <property type="entry name" value="GROUP IV DECARBOXYLASE"/>
    <property type="match status" value="1"/>
</dbReference>
<feature type="binding site" evidence="5">
    <location>
        <position position="250"/>
    </location>
    <ligand>
        <name>pyridoxal 5'-phosphate</name>
        <dbReference type="ChEBI" id="CHEBI:597326"/>
    </ligand>
</feature>
<dbReference type="InterPro" id="IPR000183">
    <property type="entry name" value="Orn/DAP/Arg_de-COase"/>
</dbReference>
<dbReference type="Pfam" id="PF02784">
    <property type="entry name" value="Orn_Arg_deC_N"/>
    <property type="match status" value="1"/>
</dbReference>
<feature type="active site" description="Proton donor" evidence="7">
    <location>
        <position position="363"/>
    </location>
</feature>
<feature type="binding site" evidence="5">
    <location>
        <position position="332"/>
    </location>
    <ligand>
        <name>substrate</name>
    </ligand>
</feature>
<evidence type="ECO:0000313" key="11">
    <source>
        <dbReference type="Proteomes" id="UP000051249"/>
    </source>
</evidence>
<accession>A0A0R2N857</accession>
<dbReference type="SUPFAM" id="SSF51419">
    <property type="entry name" value="PLP-binding barrel"/>
    <property type="match status" value="1"/>
</dbReference>
<evidence type="ECO:0000313" key="10">
    <source>
        <dbReference type="EMBL" id="KRO22046.1"/>
    </source>
</evidence>
<feature type="binding site" evidence="5">
    <location>
        <position position="295"/>
    </location>
    <ligand>
        <name>substrate</name>
    </ligand>
</feature>
<dbReference type="InterPro" id="IPR009006">
    <property type="entry name" value="Ala_racemase/Decarboxylase_C"/>
</dbReference>
<dbReference type="PRINTS" id="PR01179">
    <property type="entry name" value="ODADCRBXLASE"/>
</dbReference>
<evidence type="ECO:0000256" key="2">
    <source>
        <dbReference type="ARBA" id="ARBA00022793"/>
    </source>
</evidence>
<reference evidence="10 11" key="1">
    <citation type="journal article" date="2015" name="Genome Announc.">
        <title>Expanding the biotechnology potential of lactobacilli through comparative genomics of 213 strains and associated genera.</title>
        <authorList>
            <person name="Sun Z."/>
            <person name="Harris H.M."/>
            <person name="McCann A."/>
            <person name="Guo C."/>
            <person name="Argimon S."/>
            <person name="Zhang W."/>
            <person name="Yang X."/>
            <person name="Jeffery I.B."/>
            <person name="Cooney J.C."/>
            <person name="Kagawa T.F."/>
            <person name="Liu W."/>
            <person name="Song Y."/>
            <person name="Salvetti E."/>
            <person name="Wrobel A."/>
            <person name="Rasinkangas P."/>
            <person name="Parkhill J."/>
            <person name="Rea M.C."/>
            <person name="O'Sullivan O."/>
            <person name="Ritari J."/>
            <person name="Douillard F.P."/>
            <person name="Paul Ross R."/>
            <person name="Yang R."/>
            <person name="Briner A.E."/>
            <person name="Felis G.E."/>
            <person name="de Vos W.M."/>
            <person name="Barrangou R."/>
            <person name="Klaenhammer T.R."/>
            <person name="Caufield P.W."/>
            <person name="Cui Y."/>
            <person name="Zhang H."/>
            <person name="O'Toole P.W."/>
        </authorList>
    </citation>
    <scope>NUCLEOTIDE SEQUENCE [LARGE SCALE GENOMIC DNA]</scope>
    <source>
        <strain evidence="10 11">DSM 23026</strain>
    </source>
</reference>
<dbReference type="EC" id="4.1.1.20" evidence="5 6"/>
<keyword evidence="5" id="KW-0028">Amino-acid biosynthesis</keyword>
<feature type="binding site" evidence="5">
    <location>
        <begin position="292"/>
        <end position="295"/>
    </location>
    <ligand>
        <name>pyridoxal 5'-phosphate</name>
        <dbReference type="ChEBI" id="CHEBI:597326"/>
    </ligand>
</feature>
<evidence type="ECO:0000256" key="8">
    <source>
        <dbReference type="RuleBase" id="RU003738"/>
    </source>
</evidence>
<dbReference type="NCBIfam" id="TIGR01048">
    <property type="entry name" value="lysA"/>
    <property type="match status" value="1"/>
</dbReference>
<feature type="binding site" evidence="5">
    <location>
        <position position="392"/>
    </location>
    <ligand>
        <name>substrate</name>
    </ligand>
</feature>
<gene>
    <name evidence="5" type="primary">lysA</name>
    <name evidence="10" type="ORF">IV88_GL001304</name>
</gene>
<dbReference type="HAMAP" id="MF_02120">
    <property type="entry name" value="LysA"/>
    <property type="match status" value="1"/>
</dbReference>
<organism evidence="10 11">
    <name type="scientific">Pediococcus argentinicus</name>
    <dbReference type="NCBI Taxonomy" id="480391"/>
    <lineage>
        <taxon>Bacteria</taxon>
        <taxon>Bacillati</taxon>
        <taxon>Bacillota</taxon>
        <taxon>Bacilli</taxon>
        <taxon>Lactobacillales</taxon>
        <taxon>Lactobacillaceae</taxon>
        <taxon>Pediococcus</taxon>
    </lineage>
</organism>
<dbReference type="EMBL" id="JQCQ01000042">
    <property type="protein sequence ID" value="KRO22046.1"/>
    <property type="molecule type" value="Genomic_DNA"/>
</dbReference>
<evidence type="ECO:0000256" key="4">
    <source>
        <dbReference type="ARBA" id="ARBA00023239"/>
    </source>
</evidence>
<dbReference type="UniPathway" id="UPA00034">
    <property type="reaction ID" value="UER00027"/>
</dbReference>
<evidence type="ECO:0000256" key="7">
    <source>
        <dbReference type="PIRSR" id="PIRSR600183-50"/>
    </source>
</evidence>
<evidence type="ECO:0000256" key="1">
    <source>
        <dbReference type="ARBA" id="ARBA00001933"/>
    </source>
</evidence>
<comment type="catalytic activity">
    <reaction evidence="5 8">
        <text>meso-2,6-diaminopimelate + H(+) = L-lysine + CO2</text>
        <dbReference type="Rhea" id="RHEA:15101"/>
        <dbReference type="ChEBI" id="CHEBI:15378"/>
        <dbReference type="ChEBI" id="CHEBI:16526"/>
        <dbReference type="ChEBI" id="CHEBI:32551"/>
        <dbReference type="ChEBI" id="CHEBI:57791"/>
        <dbReference type="EC" id="4.1.1.20"/>
    </reaction>
</comment>
<comment type="similarity">
    <text evidence="5">Belongs to the Orn/Lys/Arg decarboxylase class-II family. LysA subfamily.</text>
</comment>
<evidence type="ECO:0000256" key="3">
    <source>
        <dbReference type="ARBA" id="ARBA00022898"/>
    </source>
</evidence>
<dbReference type="FunFam" id="3.20.20.10:FF:000003">
    <property type="entry name" value="Diaminopimelate decarboxylase"/>
    <property type="match status" value="1"/>
</dbReference>
<keyword evidence="2 5" id="KW-0210">Decarboxylase</keyword>
<name>A0A0R2N857_9LACO</name>
<comment type="cofactor">
    <cofactor evidence="1 5 7 8">
        <name>pyridoxal 5'-phosphate</name>
        <dbReference type="ChEBI" id="CHEBI:597326"/>
    </cofactor>
</comment>
<comment type="subunit">
    <text evidence="5">Homodimer.</text>
</comment>
<dbReference type="Gene3D" id="2.40.37.10">
    <property type="entry name" value="Lyase, Ornithine Decarboxylase, Chain A, domain 1"/>
    <property type="match status" value="1"/>
</dbReference>
<feature type="domain" description="Orn/DAP/Arg decarboxylase 2 N-terminal" evidence="9">
    <location>
        <begin position="41"/>
        <end position="298"/>
    </location>
</feature>
<keyword evidence="5 8" id="KW-0457">Lysine biosynthesis</keyword>
<proteinExistence type="inferred from homology"/>
<keyword evidence="4 5" id="KW-0456">Lyase</keyword>
<comment type="pathway">
    <text evidence="5 8">Amino-acid biosynthesis; L-lysine biosynthesis via DAP pathway; L-lysine from DL-2,6-diaminopimelate: step 1/1.</text>
</comment>
<keyword evidence="11" id="KW-1185">Reference proteome</keyword>
<dbReference type="CDD" id="cd06828">
    <property type="entry name" value="PLPDE_III_DapDC"/>
    <property type="match status" value="1"/>
</dbReference>
<dbReference type="PATRIC" id="fig|480391.4.peg.1326"/>